<dbReference type="Proteomes" id="UP000321960">
    <property type="component" value="Unassembled WGS sequence"/>
</dbReference>
<name>A0A512IXT3_9HYPH</name>
<organism evidence="1 3">
    <name type="scientific">Methylobacterium oxalidis</name>
    <dbReference type="NCBI Taxonomy" id="944322"/>
    <lineage>
        <taxon>Bacteria</taxon>
        <taxon>Pseudomonadati</taxon>
        <taxon>Pseudomonadota</taxon>
        <taxon>Alphaproteobacteria</taxon>
        <taxon>Hyphomicrobiales</taxon>
        <taxon>Methylobacteriaceae</taxon>
        <taxon>Methylobacterium</taxon>
    </lineage>
</organism>
<evidence type="ECO:0008006" key="5">
    <source>
        <dbReference type="Google" id="ProtNLM"/>
    </source>
</evidence>
<reference evidence="1 3" key="3">
    <citation type="submission" date="2019-07" db="EMBL/GenBank/DDBJ databases">
        <title>Whole genome shotgun sequence of Methylobacterium oxalidis NBRC 107715.</title>
        <authorList>
            <person name="Hosoyama A."/>
            <person name="Uohara A."/>
            <person name="Ohji S."/>
            <person name="Ichikawa N."/>
        </authorList>
    </citation>
    <scope>NUCLEOTIDE SEQUENCE [LARGE SCALE GENOMIC DNA]</scope>
    <source>
        <strain evidence="1 3">NBRC 107715</strain>
    </source>
</reference>
<reference evidence="4" key="2">
    <citation type="journal article" date="2019" name="Int. J. Syst. Evol. Microbiol.">
        <title>The Global Catalogue of Microorganisms (GCM) 10K type strain sequencing project: providing services to taxonomists for standard genome sequencing and annotation.</title>
        <authorList>
            <consortium name="The Broad Institute Genomics Platform"/>
            <consortium name="The Broad Institute Genome Sequencing Center for Infectious Disease"/>
            <person name="Wu L."/>
            <person name="Ma J."/>
        </authorList>
    </citation>
    <scope>NUCLEOTIDE SEQUENCE [LARGE SCALE GENOMIC DNA]</scope>
    <source>
        <strain evidence="4">NBRC 107715</strain>
    </source>
</reference>
<protein>
    <recommendedName>
        <fullName evidence="5">HEPN domain-containing protein</fullName>
    </recommendedName>
</protein>
<proteinExistence type="predicted"/>
<evidence type="ECO:0000313" key="2">
    <source>
        <dbReference type="EMBL" id="GLS61733.1"/>
    </source>
</evidence>
<keyword evidence="4" id="KW-1185">Reference proteome</keyword>
<evidence type="ECO:0000313" key="3">
    <source>
        <dbReference type="Proteomes" id="UP000321960"/>
    </source>
</evidence>
<dbReference type="EMBL" id="BJZU01000005">
    <property type="protein sequence ID" value="GEP02524.1"/>
    <property type="molecule type" value="Genomic_DNA"/>
</dbReference>
<dbReference type="OrthoDB" id="8004574at2"/>
<sequence length="59" mass="6269">MLTGTLPDRLGRALSKVHDMRLLGDYSGERPDGTAALWAADQAEAFVTAIAARFGGHGR</sequence>
<reference evidence="2" key="1">
    <citation type="journal article" date="2014" name="Int. J. Syst. Evol. Microbiol.">
        <title>Complete genome of a new Firmicutes species belonging to the dominant human colonic microbiota ('Ruminococcus bicirculans') reveals two chromosomes and a selective capacity to utilize plant glucans.</title>
        <authorList>
            <consortium name="NISC Comparative Sequencing Program"/>
            <person name="Wegmann U."/>
            <person name="Louis P."/>
            <person name="Goesmann A."/>
            <person name="Henrissat B."/>
            <person name="Duncan S.H."/>
            <person name="Flint H.J."/>
        </authorList>
    </citation>
    <scope>NUCLEOTIDE SEQUENCE</scope>
    <source>
        <strain evidence="2">NBRC 107715</strain>
    </source>
</reference>
<dbReference type="RefSeq" id="WP_147024203.1">
    <property type="nucleotide sequence ID" value="NZ_BJZU01000005.1"/>
</dbReference>
<gene>
    <name evidence="2" type="ORF">GCM10007888_01140</name>
    <name evidence="1" type="ORF">MOX02_05620</name>
</gene>
<evidence type="ECO:0000313" key="1">
    <source>
        <dbReference type="EMBL" id="GEP02524.1"/>
    </source>
</evidence>
<comment type="caution">
    <text evidence="1">The sequence shown here is derived from an EMBL/GenBank/DDBJ whole genome shotgun (WGS) entry which is preliminary data.</text>
</comment>
<reference evidence="2" key="4">
    <citation type="submission" date="2023-01" db="EMBL/GenBank/DDBJ databases">
        <title>Draft genome sequence of Methylobacterium oxalidis strain NBRC 107715.</title>
        <authorList>
            <person name="Sun Q."/>
            <person name="Mori K."/>
        </authorList>
    </citation>
    <scope>NUCLEOTIDE SEQUENCE</scope>
    <source>
        <strain evidence="2">NBRC 107715</strain>
    </source>
</reference>
<dbReference type="EMBL" id="BSPK01000004">
    <property type="protein sequence ID" value="GLS61733.1"/>
    <property type="molecule type" value="Genomic_DNA"/>
</dbReference>
<dbReference type="Proteomes" id="UP001156856">
    <property type="component" value="Unassembled WGS sequence"/>
</dbReference>
<dbReference type="AlphaFoldDB" id="A0A512IXT3"/>
<accession>A0A512IXT3</accession>
<evidence type="ECO:0000313" key="4">
    <source>
        <dbReference type="Proteomes" id="UP001156856"/>
    </source>
</evidence>